<evidence type="ECO:0000313" key="7">
    <source>
        <dbReference type="Proteomes" id="UP000190637"/>
    </source>
</evidence>
<dbReference type="GO" id="GO:0000976">
    <property type="term" value="F:transcription cis-regulatory region binding"/>
    <property type="evidence" value="ECO:0007669"/>
    <property type="project" value="TreeGrafter"/>
</dbReference>
<evidence type="ECO:0000313" key="6">
    <source>
        <dbReference type="EMBL" id="SKA09539.1"/>
    </source>
</evidence>
<keyword evidence="2 4" id="KW-0238">DNA-binding</keyword>
<dbReference type="SUPFAM" id="SSF46689">
    <property type="entry name" value="Homeodomain-like"/>
    <property type="match status" value="1"/>
</dbReference>
<dbReference type="PANTHER" id="PTHR30055:SF234">
    <property type="entry name" value="HTH-TYPE TRANSCRIPTIONAL REGULATOR BETI"/>
    <property type="match status" value="1"/>
</dbReference>
<name>A0A1T4R0L7_9ACTN</name>
<dbReference type="InterPro" id="IPR001647">
    <property type="entry name" value="HTH_TetR"/>
</dbReference>
<keyword evidence="7" id="KW-1185">Reference proteome</keyword>
<keyword evidence="1" id="KW-0805">Transcription regulation</keyword>
<gene>
    <name evidence="6" type="ORF">SAMN02745673_02417</name>
</gene>
<dbReference type="PRINTS" id="PR00455">
    <property type="entry name" value="HTHTETR"/>
</dbReference>
<accession>A0A1T4R0L7</accession>
<evidence type="ECO:0000256" key="1">
    <source>
        <dbReference type="ARBA" id="ARBA00023015"/>
    </source>
</evidence>
<dbReference type="InterPro" id="IPR050109">
    <property type="entry name" value="HTH-type_TetR-like_transc_reg"/>
</dbReference>
<evidence type="ECO:0000256" key="4">
    <source>
        <dbReference type="PROSITE-ProRule" id="PRU00335"/>
    </source>
</evidence>
<dbReference type="Pfam" id="PF00440">
    <property type="entry name" value="TetR_N"/>
    <property type="match status" value="1"/>
</dbReference>
<protein>
    <submittedName>
        <fullName evidence="6">Transcriptional regulator, TetR family</fullName>
    </submittedName>
</protein>
<evidence type="ECO:0000256" key="3">
    <source>
        <dbReference type="ARBA" id="ARBA00023163"/>
    </source>
</evidence>
<reference evidence="6 7" key="1">
    <citation type="submission" date="2017-02" db="EMBL/GenBank/DDBJ databases">
        <authorList>
            <person name="Peterson S.W."/>
        </authorList>
    </citation>
    <scope>NUCLEOTIDE SEQUENCE [LARGE SCALE GENOMIC DNA]</scope>
    <source>
        <strain evidence="6 7">DSM 45154</strain>
    </source>
</reference>
<dbReference type="STRING" id="1122192.SAMN02745673_02417"/>
<dbReference type="PROSITE" id="PS50977">
    <property type="entry name" value="HTH_TETR_2"/>
    <property type="match status" value="1"/>
</dbReference>
<proteinExistence type="predicted"/>
<evidence type="ECO:0000259" key="5">
    <source>
        <dbReference type="PROSITE" id="PS50977"/>
    </source>
</evidence>
<evidence type="ECO:0000256" key="2">
    <source>
        <dbReference type="ARBA" id="ARBA00023125"/>
    </source>
</evidence>
<dbReference type="OrthoDB" id="3213419at2"/>
<dbReference type="RefSeq" id="WP_078761757.1">
    <property type="nucleotide sequence ID" value="NZ_FUWS01000006.1"/>
</dbReference>
<sequence>MARGSNGGRGPGAWTWSRTAETRSALLRGAREVFTEQGYSGAAIADLVERTGSSVGSVYHHFGGKAELFLALWEEHHHAQETRAATAVARAREAGVDDPLELFCAGARAFLEGSWERRDLSRLFMDGDGPPGFETTRRSSGRDWVRRNTVLLGAGGSPAERVTVAILTSVIGEAGREVAVCATRAEAEEVIETTLGLIRRLGAVEGGPAR</sequence>
<dbReference type="EMBL" id="FUWS01000006">
    <property type="protein sequence ID" value="SKA09539.1"/>
    <property type="molecule type" value="Genomic_DNA"/>
</dbReference>
<dbReference type="Proteomes" id="UP000190637">
    <property type="component" value="Unassembled WGS sequence"/>
</dbReference>
<organism evidence="6 7">
    <name type="scientific">Marinactinospora thermotolerans DSM 45154</name>
    <dbReference type="NCBI Taxonomy" id="1122192"/>
    <lineage>
        <taxon>Bacteria</taxon>
        <taxon>Bacillati</taxon>
        <taxon>Actinomycetota</taxon>
        <taxon>Actinomycetes</taxon>
        <taxon>Streptosporangiales</taxon>
        <taxon>Nocardiopsidaceae</taxon>
        <taxon>Marinactinospora</taxon>
    </lineage>
</organism>
<dbReference type="AlphaFoldDB" id="A0A1T4R0L7"/>
<keyword evidence="3" id="KW-0804">Transcription</keyword>
<feature type="DNA-binding region" description="H-T-H motif" evidence="4">
    <location>
        <begin position="43"/>
        <end position="62"/>
    </location>
</feature>
<feature type="domain" description="HTH tetR-type" evidence="5">
    <location>
        <begin position="20"/>
        <end position="80"/>
    </location>
</feature>
<dbReference type="InterPro" id="IPR009057">
    <property type="entry name" value="Homeodomain-like_sf"/>
</dbReference>
<dbReference type="GO" id="GO:0003700">
    <property type="term" value="F:DNA-binding transcription factor activity"/>
    <property type="evidence" value="ECO:0007669"/>
    <property type="project" value="TreeGrafter"/>
</dbReference>
<dbReference type="PANTHER" id="PTHR30055">
    <property type="entry name" value="HTH-TYPE TRANSCRIPTIONAL REGULATOR RUTR"/>
    <property type="match status" value="1"/>
</dbReference>
<dbReference type="Gene3D" id="1.10.357.10">
    <property type="entry name" value="Tetracycline Repressor, domain 2"/>
    <property type="match status" value="1"/>
</dbReference>